<keyword evidence="2" id="KW-0732">Signal</keyword>
<comment type="caution">
    <text evidence="3">The sequence shown here is derived from an EMBL/GenBank/DDBJ whole genome shotgun (WGS) entry which is preliminary data.</text>
</comment>
<protein>
    <recommendedName>
        <fullName evidence="5">Outer membrane protein beta-barrel domain-containing protein</fullName>
    </recommendedName>
</protein>
<evidence type="ECO:0000256" key="2">
    <source>
        <dbReference type="SAM" id="SignalP"/>
    </source>
</evidence>
<organism evidence="3 4">
    <name type="scientific">Eiseniibacteriota bacterium</name>
    <dbReference type="NCBI Taxonomy" id="2212470"/>
    <lineage>
        <taxon>Bacteria</taxon>
        <taxon>Candidatus Eiseniibacteriota</taxon>
    </lineage>
</organism>
<feature type="chain" id="PRO_5022051562" description="Outer membrane protein beta-barrel domain-containing protein" evidence="2">
    <location>
        <begin position="25"/>
        <end position="277"/>
    </location>
</feature>
<gene>
    <name evidence="3" type="ORF">E6K72_07165</name>
</gene>
<feature type="signal peptide" evidence="2">
    <location>
        <begin position="1"/>
        <end position="24"/>
    </location>
</feature>
<name>A0A538STY8_UNCEI</name>
<dbReference type="AlphaFoldDB" id="A0A538STY8"/>
<reference evidence="3 4" key="1">
    <citation type="journal article" date="2019" name="Nat. Microbiol.">
        <title>Mediterranean grassland soil C-N compound turnover is dependent on rainfall and depth, and is mediated by genomically divergent microorganisms.</title>
        <authorList>
            <person name="Diamond S."/>
            <person name="Andeer P.F."/>
            <person name="Li Z."/>
            <person name="Crits-Christoph A."/>
            <person name="Burstein D."/>
            <person name="Anantharaman K."/>
            <person name="Lane K.R."/>
            <person name="Thomas B.C."/>
            <person name="Pan C."/>
            <person name="Northen T.R."/>
            <person name="Banfield J.F."/>
        </authorList>
    </citation>
    <scope>NUCLEOTIDE SEQUENCE [LARGE SCALE GENOMIC DNA]</scope>
    <source>
        <strain evidence="3">WS_2</strain>
    </source>
</reference>
<accession>A0A538STY8</accession>
<proteinExistence type="predicted"/>
<dbReference type="EMBL" id="VBOS01000243">
    <property type="protein sequence ID" value="TMQ54848.1"/>
    <property type="molecule type" value="Genomic_DNA"/>
</dbReference>
<evidence type="ECO:0008006" key="5">
    <source>
        <dbReference type="Google" id="ProtNLM"/>
    </source>
</evidence>
<evidence type="ECO:0000313" key="4">
    <source>
        <dbReference type="Proteomes" id="UP000317716"/>
    </source>
</evidence>
<feature type="compositionally biased region" description="Low complexity" evidence="1">
    <location>
        <begin position="30"/>
        <end position="43"/>
    </location>
</feature>
<dbReference type="Proteomes" id="UP000317716">
    <property type="component" value="Unassembled WGS sequence"/>
</dbReference>
<sequence length="277" mass="30088">MNLRLGAVSGACIALLAGSSPCLAAKHKGAPAAPDSAHASHSATKPSHKGSQAPKEPIPNHHPAGIGGLLGGGRIYADADYSNRRTPSGEFGSKDSEARFGFSANFRYQFNPWLRGQVSPGFFWSAYDQHSPLPFQDANHPEDTTKEHVLTLILPVSAQLQWTPTRGPWHYHVGAGPGVYRVWVENHRKVIKDPITKVDHKGFYPGVSGEIGVERFLKAQPSTSIEVSIASHWAFADRPEQFPSGYNSAMLGVELLVGANYYFDASRFEKKKSTAAK</sequence>
<evidence type="ECO:0000313" key="3">
    <source>
        <dbReference type="EMBL" id="TMQ54848.1"/>
    </source>
</evidence>
<feature type="region of interest" description="Disordered" evidence="1">
    <location>
        <begin position="27"/>
        <end position="64"/>
    </location>
</feature>
<dbReference type="InterPro" id="IPR011250">
    <property type="entry name" value="OMP/PagP_B-barrel"/>
</dbReference>
<dbReference type="SUPFAM" id="SSF56925">
    <property type="entry name" value="OMPA-like"/>
    <property type="match status" value="1"/>
</dbReference>
<evidence type="ECO:0000256" key="1">
    <source>
        <dbReference type="SAM" id="MobiDB-lite"/>
    </source>
</evidence>